<protein>
    <submittedName>
        <fullName evidence="6">Disease resistance protein RML1B-like</fullName>
    </submittedName>
</protein>
<keyword evidence="5" id="KW-1185">Reference proteome</keyword>
<evidence type="ECO:0000256" key="2">
    <source>
        <dbReference type="ARBA" id="ARBA00022737"/>
    </source>
</evidence>
<dbReference type="Gene3D" id="3.40.50.300">
    <property type="entry name" value="P-loop containing nucleotide triphosphate hydrolases"/>
    <property type="match status" value="1"/>
</dbReference>
<dbReference type="InterPro" id="IPR027417">
    <property type="entry name" value="P-loop_NTPase"/>
</dbReference>
<dbReference type="PANTHER" id="PTHR11017">
    <property type="entry name" value="LEUCINE-RICH REPEAT-CONTAINING PROTEIN"/>
    <property type="match status" value="1"/>
</dbReference>
<feature type="domain" description="Disease resistance protein Roq1-like winged-helix" evidence="4">
    <location>
        <begin position="175"/>
        <end position="241"/>
    </location>
</feature>
<accession>A0ABM1QIM3</accession>
<gene>
    <name evidence="6" type="primary">LOC109127012</name>
</gene>
<dbReference type="InterPro" id="IPR058192">
    <property type="entry name" value="WHD_ROQ1-like"/>
</dbReference>
<keyword evidence="1" id="KW-0433">Leucine-rich repeat</keyword>
<dbReference type="Pfam" id="PF23282">
    <property type="entry name" value="WHD_ROQ1"/>
    <property type="match status" value="1"/>
</dbReference>
<sequence>MAVDGLESKKSLQQHLLSKILNQEDMKIQKLDAIKDRLHDQEVLIILDDVDDLAQLEVLAGELSWFGDGSRIIITTEDKKILKAHKIHVFHPRKKLLRSYCLSAFEQSSVPDGFEEVAHKVAKLCGNLPLGLCVVGSSLREESKEDWELQLSRIEASLDGKIENVLKVGYDRLTKNNQSLFLHIACFFNNEDVGYVESMLSDSKLDVGNGLKTLADRSLVRITYGRIKMHHHLLQQLGRQMLIGFD</sequence>
<feature type="domain" description="NB-ARC" evidence="3">
    <location>
        <begin position="8"/>
        <end position="98"/>
    </location>
</feature>
<keyword evidence="2" id="KW-0677">Repeat</keyword>
<dbReference type="InterPro" id="IPR036390">
    <property type="entry name" value="WH_DNA-bd_sf"/>
</dbReference>
<dbReference type="InterPro" id="IPR042197">
    <property type="entry name" value="Apaf_helical"/>
</dbReference>
<dbReference type="Gene3D" id="1.10.8.430">
    <property type="entry name" value="Helical domain of apoptotic protease-activating factors"/>
    <property type="match status" value="1"/>
</dbReference>
<dbReference type="PRINTS" id="PR00364">
    <property type="entry name" value="DISEASERSIST"/>
</dbReference>
<dbReference type="PANTHER" id="PTHR11017:SF291">
    <property type="entry name" value="ADP-RIBOSYL CYCLASE_CYCLIC ADP-RIBOSE HYDROLASE-RELATED"/>
    <property type="match status" value="1"/>
</dbReference>
<evidence type="ECO:0000259" key="3">
    <source>
        <dbReference type="Pfam" id="PF00931"/>
    </source>
</evidence>
<evidence type="ECO:0000259" key="4">
    <source>
        <dbReference type="Pfam" id="PF23282"/>
    </source>
</evidence>
<evidence type="ECO:0000313" key="6">
    <source>
        <dbReference type="RefSeq" id="XP_019086611.1"/>
    </source>
</evidence>
<dbReference type="SUPFAM" id="SSF52540">
    <property type="entry name" value="P-loop containing nucleoside triphosphate hydrolases"/>
    <property type="match status" value="1"/>
</dbReference>
<dbReference type="Proteomes" id="UP000694864">
    <property type="component" value="Chromosome 2"/>
</dbReference>
<dbReference type="InterPro" id="IPR002182">
    <property type="entry name" value="NB-ARC"/>
</dbReference>
<proteinExistence type="predicted"/>
<reference evidence="5" key="1">
    <citation type="journal article" date="2014" name="Nat. Commun.">
        <title>The emerging biofuel crop Camelina sativa retains a highly undifferentiated hexaploid genome structure.</title>
        <authorList>
            <person name="Kagale S."/>
            <person name="Koh C."/>
            <person name="Nixon J."/>
            <person name="Bollina V."/>
            <person name="Clarke W.E."/>
            <person name="Tuteja R."/>
            <person name="Spillane C."/>
            <person name="Robinson S.J."/>
            <person name="Links M.G."/>
            <person name="Clarke C."/>
            <person name="Higgins E.E."/>
            <person name="Huebert T."/>
            <person name="Sharpe A.G."/>
            <person name="Parkin I.A."/>
        </authorList>
    </citation>
    <scope>NUCLEOTIDE SEQUENCE [LARGE SCALE GENOMIC DNA]</scope>
    <source>
        <strain evidence="5">cv. DH55</strain>
    </source>
</reference>
<dbReference type="SUPFAM" id="SSF46785">
    <property type="entry name" value="Winged helix' DNA-binding domain"/>
    <property type="match status" value="1"/>
</dbReference>
<evidence type="ECO:0000313" key="5">
    <source>
        <dbReference type="Proteomes" id="UP000694864"/>
    </source>
</evidence>
<dbReference type="RefSeq" id="XP_019086611.1">
    <property type="nucleotide sequence ID" value="XM_019231066.1"/>
</dbReference>
<dbReference type="GeneID" id="109127012"/>
<dbReference type="Pfam" id="PF00931">
    <property type="entry name" value="NB-ARC"/>
    <property type="match status" value="1"/>
</dbReference>
<reference evidence="6" key="2">
    <citation type="submission" date="2025-08" db="UniProtKB">
        <authorList>
            <consortium name="RefSeq"/>
        </authorList>
    </citation>
    <scope>IDENTIFICATION</scope>
    <source>
        <tissue evidence="6">Leaf</tissue>
    </source>
</reference>
<name>A0ABM1QIM3_CAMSA</name>
<dbReference type="InterPro" id="IPR044974">
    <property type="entry name" value="Disease_R_plants"/>
</dbReference>
<evidence type="ECO:0000256" key="1">
    <source>
        <dbReference type="ARBA" id="ARBA00022614"/>
    </source>
</evidence>
<organism evidence="5 6">
    <name type="scientific">Camelina sativa</name>
    <name type="common">False flax</name>
    <name type="synonym">Myagrum sativum</name>
    <dbReference type="NCBI Taxonomy" id="90675"/>
    <lineage>
        <taxon>Eukaryota</taxon>
        <taxon>Viridiplantae</taxon>
        <taxon>Streptophyta</taxon>
        <taxon>Embryophyta</taxon>
        <taxon>Tracheophyta</taxon>
        <taxon>Spermatophyta</taxon>
        <taxon>Magnoliopsida</taxon>
        <taxon>eudicotyledons</taxon>
        <taxon>Gunneridae</taxon>
        <taxon>Pentapetalae</taxon>
        <taxon>rosids</taxon>
        <taxon>malvids</taxon>
        <taxon>Brassicales</taxon>
        <taxon>Brassicaceae</taxon>
        <taxon>Camelineae</taxon>
        <taxon>Camelina</taxon>
    </lineage>
</organism>